<dbReference type="InterPro" id="IPR036156">
    <property type="entry name" value="Beta-gal/glucu_dom_sf"/>
</dbReference>
<dbReference type="Gene3D" id="3.90.182.10">
    <property type="entry name" value="Toxin - Anthrax Protective Antigen,domain 1"/>
    <property type="match status" value="1"/>
</dbReference>
<dbReference type="Pfam" id="PF22666">
    <property type="entry name" value="Glyco_hydro_2_N2"/>
    <property type="match status" value="1"/>
</dbReference>
<dbReference type="Gene3D" id="3.20.20.80">
    <property type="entry name" value="Glycosidases"/>
    <property type="match status" value="1"/>
</dbReference>
<evidence type="ECO:0000256" key="2">
    <source>
        <dbReference type="ARBA" id="ARBA00022801"/>
    </source>
</evidence>
<dbReference type="InterPro" id="IPR037524">
    <property type="entry name" value="PA14/GLEYA"/>
</dbReference>
<proteinExistence type="inferred from homology"/>
<dbReference type="SUPFAM" id="SSF49785">
    <property type="entry name" value="Galactose-binding domain-like"/>
    <property type="match status" value="1"/>
</dbReference>
<name>A0A6G7J4P7_9FLAO</name>
<comment type="similarity">
    <text evidence="1">Belongs to the glycosyl hydrolase 2 family.</text>
</comment>
<dbReference type="AlphaFoldDB" id="A0A6G7J4P7"/>
<feature type="domain" description="PA14" evidence="4">
    <location>
        <begin position="682"/>
        <end position="818"/>
    </location>
</feature>
<dbReference type="Pfam" id="PF02836">
    <property type="entry name" value="Glyco_hydro_2_C"/>
    <property type="match status" value="1"/>
</dbReference>
<dbReference type="Pfam" id="PF00703">
    <property type="entry name" value="Glyco_hydro_2"/>
    <property type="match status" value="1"/>
</dbReference>
<evidence type="ECO:0000259" key="4">
    <source>
        <dbReference type="PROSITE" id="PS51820"/>
    </source>
</evidence>
<dbReference type="SUPFAM" id="SSF49303">
    <property type="entry name" value="beta-Galactosidase/glucuronidase domain"/>
    <property type="match status" value="1"/>
</dbReference>
<dbReference type="SUPFAM" id="SSF51445">
    <property type="entry name" value="(Trans)glycosidases"/>
    <property type="match status" value="1"/>
</dbReference>
<dbReference type="EMBL" id="CP049616">
    <property type="protein sequence ID" value="QII45579.1"/>
    <property type="molecule type" value="Genomic_DNA"/>
</dbReference>
<dbReference type="PANTHER" id="PTHR42732:SF2">
    <property type="entry name" value="BETA-MANNOSIDASE"/>
    <property type="match status" value="1"/>
</dbReference>
<dbReference type="Pfam" id="PF07691">
    <property type="entry name" value="PA14"/>
    <property type="match status" value="1"/>
</dbReference>
<dbReference type="SMART" id="SM00758">
    <property type="entry name" value="PA14"/>
    <property type="match status" value="1"/>
</dbReference>
<dbReference type="InterPro" id="IPR051913">
    <property type="entry name" value="GH2_Domain-Containing"/>
</dbReference>
<evidence type="ECO:0000313" key="5">
    <source>
        <dbReference type="EMBL" id="QII45579.1"/>
    </source>
</evidence>
<dbReference type="GO" id="GO:0004553">
    <property type="term" value="F:hydrolase activity, hydrolyzing O-glycosyl compounds"/>
    <property type="evidence" value="ECO:0007669"/>
    <property type="project" value="InterPro"/>
</dbReference>
<dbReference type="InterPro" id="IPR017853">
    <property type="entry name" value="GH"/>
</dbReference>
<dbReference type="InterPro" id="IPR054593">
    <property type="entry name" value="Beta-mannosidase-like_N2"/>
</dbReference>
<dbReference type="InterPro" id="IPR008979">
    <property type="entry name" value="Galactose-bd-like_sf"/>
</dbReference>
<keyword evidence="3" id="KW-0326">Glycosidase</keyword>
<dbReference type="SUPFAM" id="SSF56988">
    <property type="entry name" value="Anthrax protective antigen"/>
    <property type="match status" value="1"/>
</dbReference>
<accession>A0A6G7J4P7</accession>
<dbReference type="PROSITE" id="PS51820">
    <property type="entry name" value="PA14"/>
    <property type="match status" value="1"/>
</dbReference>
<dbReference type="PROSITE" id="PS51257">
    <property type="entry name" value="PROKAR_LIPOPROTEIN"/>
    <property type="match status" value="1"/>
</dbReference>
<dbReference type="PANTHER" id="PTHR42732">
    <property type="entry name" value="BETA-GALACTOSIDASE"/>
    <property type="match status" value="1"/>
</dbReference>
<dbReference type="RefSeq" id="WP_166248985.1">
    <property type="nucleotide sequence ID" value="NZ_CP049616.1"/>
</dbReference>
<dbReference type="InterPro" id="IPR059177">
    <property type="entry name" value="GH29D-like_dom"/>
</dbReference>
<evidence type="ECO:0000256" key="1">
    <source>
        <dbReference type="ARBA" id="ARBA00007401"/>
    </source>
</evidence>
<reference evidence="5 6" key="1">
    <citation type="submission" date="2020-02" db="EMBL/GenBank/DDBJ databases">
        <title>Complete genome of Muricauda sp. 501str8.</title>
        <authorList>
            <person name="Dong B."/>
            <person name="Zhu S."/>
            <person name="Yang J."/>
            <person name="Chen J."/>
        </authorList>
    </citation>
    <scope>NUCLEOTIDE SEQUENCE [LARGE SCALE GENOMIC DNA]</scope>
    <source>
        <strain evidence="5 6">501str8</strain>
    </source>
</reference>
<dbReference type="GO" id="GO:0005975">
    <property type="term" value="P:carbohydrate metabolic process"/>
    <property type="evidence" value="ECO:0007669"/>
    <property type="project" value="InterPro"/>
</dbReference>
<gene>
    <name evidence="5" type="ORF">GVT53_13135</name>
</gene>
<keyword evidence="2" id="KW-0378">Hydrolase</keyword>
<sequence>MKPYLYLTLSLVFLFTSCNTGQKSEEQGKSPEAVLKTKWTDQVDPEHVLPEYPRPIQQREKWMNLNGYWQVDTSPKKDIPFGTDLSDTILVPFAVESYLSGVMEKTDDLLYRKTFTVPEDWRGDEVLLNFEGVDYHATIYINTQKVGEHKGAFDHFSFNISEYLTTGQQEVMVKVHDASNDGLQPVGKQVKEPEGIFYTSTTGIWQTVWMEPVKSNHIETFKIEPDIDQGLVDFIGQTTEGDGMIKLVLKDGNQTIAEAEGTAGEHIKINVPEAKLWTPEQPFLYDLEVQLVNDDTITDEFSSYVAMRKISLGKDENNDTRILLNNEPYFQVGVLDQGYWPDGLMTPPTEEAYIWDIETFKKMGFNLLRKHAKTESQRWYYLCDKMGMLVWQDMPQVYPHEDFEERLTSEDKQQFEKELEAMIDDLYNYPSIVIWVVFNEGWGQYDTERLTHWVEEMDGTRLVSNASGWTDHNVGDIIDMHSYPGPDIYPVEEERATVLGEFGGLGLALPGHLWQEENWGYREMTDTLEFKNSYTELWDKVWQMKHDKAASAVVYTQVSDVEGEVNGLVTYDREIIKLPIDFFRDIHTDNMISPVSISYDHAIFQDKEKVTLTNRKGEAIYYTLDGSEPTQSSNKYTSPIWVDATSVLKARSIVGDEKSKVVQKRFEKVDSLNPPQSKLSENFEKGLKYAYYHGQWDNLPDFSELESLETGITGTVDLSKATRDSNYGLTFDGYVRLEKDGIYTFHVTSDDGSKLWIADKMVIDHDGHHAMETKTIDLPLQKGYHKFSLQYFQAGGGLGLDVKIVGPDGKDLSKDNYTHQ</sequence>
<dbReference type="Proteomes" id="UP000502928">
    <property type="component" value="Chromosome"/>
</dbReference>
<dbReference type="Pfam" id="PF13290">
    <property type="entry name" value="CHB_HEX_C_1"/>
    <property type="match status" value="1"/>
</dbReference>
<dbReference type="Gene3D" id="2.60.120.260">
    <property type="entry name" value="Galactose-binding domain-like"/>
    <property type="match status" value="1"/>
</dbReference>
<organism evidence="5 6">
    <name type="scientific">Flagellimonas oceani</name>
    <dbReference type="NCBI Taxonomy" id="2698672"/>
    <lineage>
        <taxon>Bacteria</taxon>
        <taxon>Pseudomonadati</taxon>
        <taxon>Bacteroidota</taxon>
        <taxon>Flavobacteriia</taxon>
        <taxon>Flavobacteriales</taxon>
        <taxon>Flavobacteriaceae</taxon>
        <taxon>Flagellimonas</taxon>
    </lineage>
</organism>
<dbReference type="InterPro" id="IPR006102">
    <property type="entry name" value="Ig-like_GH2"/>
</dbReference>
<keyword evidence="6" id="KW-1185">Reference proteome</keyword>
<evidence type="ECO:0000256" key="3">
    <source>
        <dbReference type="ARBA" id="ARBA00023295"/>
    </source>
</evidence>
<protein>
    <submittedName>
        <fullName evidence="5">Beta-galactosidase</fullName>
    </submittedName>
</protein>
<dbReference type="InterPro" id="IPR011658">
    <property type="entry name" value="PA14_dom"/>
</dbReference>
<dbReference type="Gene3D" id="2.60.40.10">
    <property type="entry name" value="Immunoglobulins"/>
    <property type="match status" value="1"/>
</dbReference>
<dbReference type="KEGG" id="mut:GVT53_13135"/>
<dbReference type="InterPro" id="IPR006103">
    <property type="entry name" value="Glyco_hydro_2_cat"/>
</dbReference>
<dbReference type="InterPro" id="IPR013783">
    <property type="entry name" value="Ig-like_fold"/>
</dbReference>
<evidence type="ECO:0000313" key="6">
    <source>
        <dbReference type="Proteomes" id="UP000502928"/>
    </source>
</evidence>